<dbReference type="PANTHER" id="PTHR34967">
    <property type="entry name" value="OS02G0257200 PROTEIN"/>
    <property type="match status" value="1"/>
</dbReference>
<organism evidence="2 3">
    <name type="scientific">Stephania cephalantha</name>
    <dbReference type="NCBI Taxonomy" id="152367"/>
    <lineage>
        <taxon>Eukaryota</taxon>
        <taxon>Viridiplantae</taxon>
        <taxon>Streptophyta</taxon>
        <taxon>Embryophyta</taxon>
        <taxon>Tracheophyta</taxon>
        <taxon>Spermatophyta</taxon>
        <taxon>Magnoliopsida</taxon>
        <taxon>Ranunculales</taxon>
        <taxon>Menispermaceae</taxon>
        <taxon>Menispermoideae</taxon>
        <taxon>Cissampelideae</taxon>
        <taxon>Stephania</taxon>
    </lineage>
</organism>
<keyword evidence="3" id="KW-1185">Reference proteome</keyword>
<evidence type="ECO:0000313" key="2">
    <source>
        <dbReference type="EMBL" id="KAK9126591.1"/>
    </source>
</evidence>
<accession>A0AAP0J2Z2</accession>
<sequence>MVKLLTVRDCRLYGPWPERNIWEYIKAGVYMFGTIVLLVGLLCELSRSAAKPRLVGAVSRLGGEKPRLFMALEIINGGTWMVGGLRKLPLPWGCQGLCWVDMSFSGVPWAFTKKTWPNGTQLAKIVTLSLQGAVSSCGRRKTTPIYGLRKHKWGGGDVDGGRP</sequence>
<name>A0AAP0J2Z2_9MAGN</name>
<evidence type="ECO:0000256" key="1">
    <source>
        <dbReference type="SAM" id="Phobius"/>
    </source>
</evidence>
<reference evidence="2 3" key="1">
    <citation type="submission" date="2024-01" db="EMBL/GenBank/DDBJ databases">
        <title>Genome assemblies of Stephania.</title>
        <authorList>
            <person name="Yang L."/>
        </authorList>
    </citation>
    <scope>NUCLEOTIDE SEQUENCE [LARGE SCALE GENOMIC DNA]</scope>
    <source>
        <strain evidence="2">JXDWG</strain>
        <tissue evidence="2">Leaf</tissue>
    </source>
</reference>
<dbReference type="EMBL" id="JBBNAG010000006">
    <property type="protein sequence ID" value="KAK9126591.1"/>
    <property type="molecule type" value="Genomic_DNA"/>
</dbReference>
<dbReference type="Proteomes" id="UP001419268">
    <property type="component" value="Unassembled WGS sequence"/>
</dbReference>
<protein>
    <submittedName>
        <fullName evidence="2">Uncharacterized protein</fullName>
    </submittedName>
</protein>
<keyword evidence="1" id="KW-1133">Transmembrane helix</keyword>
<keyword evidence="1" id="KW-0472">Membrane</keyword>
<gene>
    <name evidence="2" type="ORF">Scep_015437</name>
</gene>
<dbReference type="AlphaFoldDB" id="A0AAP0J2Z2"/>
<dbReference type="PANTHER" id="PTHR34967:SF1">
    <property type="entry name" value="OS02G0257200 PROTEIN"/>
    <property type="match status" value="1"/>
</dbReference>
<feature type="transmembrane region" description="Helical" evidence="1">
    <location>
        <begin position="24"/>
        <end position="43"/>
    </location>
</feature>
<evidence type="ECO:0000313" key="3">
    <source>
        <dbReference type="Proteomes" id="UP001419268"/>
    </source>
</evidence>
<comment type="caution">
    <text evidence="2">The sequence shown here is derived from an EMBL/GenBank/DDBJ whole genome shotgun (WGS) entry which is preliminary data.</text>
</comment>
<keyword evidence="1" id="KW-0812">Transmembrane</keyword>
<proteinExistence type="predicted"/>